<dbReference type="KEGG" id="mmt:Metme_3265"/>
<reference evidence="4" key="3">
    <citation type="submission" date="2011-05" db="EMBL/GenBank/DDBJ databases">
        <title>Complete sequence of Methylomonas methanica MC09.</title>
        <authorList>
            <consortium name="US DOE Joint Genome Institute"/>
            <person name="Lucas S."/>
            <person name="Han J."/>
            <person name="Lapidus A."/>
            <person name="Cheng J.-F."/>
            <person name="Goodwin L."/>
            <person name="Pitluck S."/>
            <person name="Peters L."/>
            <person name="Mikhailova N."/>
            <person name="Teshima H."/>
            <person name="Han C."/>
            <person name="Tapia R."/>
            <person name="Land M."/>
            <person name="Hauser L."/>
            <person name="Kyrpides N."/>
            <person name="Ivanova N."/>
            <person name="Pagani I."/>
            <person name="Stein L."/>
            <person name="Woyke T."/>
        </authorList>
    </citation>
    <scope>NUCLEOTIDE SEQUENCE [LARGE SCALE GENOMIC DNA]</scope>
    <source>
        <strain evidence="4">MC09</strain>
    </source>
</reference>
<keyword evidence="4" id="KW-1185">Reference proteome</keyword>
<dbReference type="InterPro" id="IPR008557">
    <property type="entry name" value="PhoX"/>
</dbReference>
<dbReference type="OrthoDB" id="9801383at2"/>
<gene>
    <name evidence="3" type="ordered locus">Metme_3265</name>
</gene>
<dbReference type="InterPro" id="IPR011042">
    <property type="entry name" value="6-blade_b-propeller_TolB-like"/>
</dbReference>
<keyword evidence="1" id="KW-1133">Transmembrane helix</keyword>
<dbReference type="STRING" id="857087.Metme_3265"/>
<reference evidence="3 4" key="1">
    <citation type="journal article" date="2011" name="J. Bacteriol.">
        <title>Complete Genome Sequence of the Aerobic Marine Methanotroph Methylomonas methanica MC09.</title>
        <authorList>
            <person name="Boden R."/>
            <person name="Cunliffe M."/>
            <person name="Scanlan J."/>
            <person name="Moussard H."/>
            <person name="Kits K.D."/>
            <person name="Klotz M.G."/>
            <person name="Jetten M.S."/>
            <person name="Vuilleumier S."/>
            <person name="Han J."/>
            <person name="Peters L."/>
            <person name="Mikhailova N."/>
            <person name="Teshima H."/>
            <person name="Tapia R."/>
            <person name="Kyrpides N."/>
            <person name="Ivanova N."/>
            <person name="Pagani I."/>
            <person name="Cheng J.F."/>
            <person name="Goodwin L."/>
            <person name="Han C."/>
            <person name="Hauser L."/>
            <person name="Land M.L."/>
            <person name="Lapidus A."/>
            <person name="Lucas S."/>
            <person name="Pitluck S."/>
            <person name="Woyke T."/>
            <person name="Stein L."/>
            <person name="Murrell J.C."/>
        </authorList>
    </citation>
    <scope>NUCLEOTIDE SEQUENCE [LARGE SCALE GENOMIC DNA]</scope>
    <source>
        <strain evidence="3 4">MC09</strain>
    </source>
</reference>
<name>G0A5D1_METMM</name>
<dbReference type="EMBL" id="CP002738">
    <property type="protein sequence ID" value="AEG01637.1"/>
    <property type="molecule type" value="Genomic_DNA"/>
</dbReference>
<reference key="2">
    <citation type="submission" date="2011-05" db="EMBL/GenBank/DDBJ databases">
        <title>Complete genome sequence of the aerobic marine methanotroph Methylomonas methanica MC09.</title>
        <authorList>
            <person name="Boden R."/>
            <person name="Cunliffe M."/>
            <person name="Scanlan J."/>
            <person name="Moussard H."/>
            <person name="Kits K.D."/>
            <person name="Klotz M."/>
            <person name="Jetten M."/>
            <person name="Vuilleumier S."/>
            <person name="Han J."/>
            <person name="Peters L."/>
            <person name="Mikhailova N."/>
            <person name="Teshima H."/>
            <person name="Tapia R."/>
            <person name="Kyrpides N."/>
            <person name="Ivanova N."/>
            <person name="Pagani I."/>
            <person name="Cheng J.-F."/>
            <person name="Goodwin L."/>
            <person name="Han C."/>
            <person name="Hauser L."/>
            <person name="Land M."/>
            <person name="Lapidus A."/>
            <person name="Lucas S."/>
            <person name="Pitluck S."/>
            <person name="Woyke T."/>
            <person name="Stein L.Y."/>
            <person name="Murrell C."/>
        </authorList>
    </citation>
    <scope>NUCLEOTIDE SEQUENCE</scope>
    <source>
        <strain>MC09</strain>
    </source>
</reference>
<protein>
    <submittedName>
        <fullName evidence="3">PEP motif putative anchor domain protein</fullName>
    </submittedName>
</protein>
<accession>G0A5D1</accession>
<dbReference type="RefSeq" id="WP_013819864.1">
    <property type="nucleotide sequence ID" value="NC_015572.1"/>
</dbReference>
<dbReference type="PANTHER" id="PTHR35399:SF2">
    <property type="entry name" value="DUF839 DOMAIN-CONTAINING PROTEIN"/>
    <property type="match status" value="1"/>
</dbReference>
<dbReference type="eggNOG" id="COG3211">
    <property type="taxonomic scope" value="Bacteria"/>
</dbReference>
<keyword evidence="1" id="KW-0812">Transmembrane</keyword>
<proteinExistence type="predicted"/>
<evidence type="ECO:0000256" key="1">
    <source>
        <dbReference type="SAM" id="Phobius"/>
    </source>
</evidence>
<keyword evidence="1" id="KW-0472">Membrane</keyword>
<evidence type="ECO:0000313" key="3">
    <source>
        <dbReference type="EMBL" id="AEG01637.1"/>
    </source>
</evidence>
<dbReference type="HOGENOM" id="CLU_571957_0_0_6"/>
<keyword evidence="2" id="KW-0732">Signal</keyword>
<sequence>MKLFKLTLVAAAISAVVSPFTAQAADTEFDNFTPMTGDTTPLNPGSATPYKLSSPYFSQQTIADRATQNALVPGSNSGNFDMITANETGPDAGRYLFMPFETSQAGVQRIDLWDSNYNTRTTTIVAPGTQGFVSGDASRWTPWGGYLTAEERWGTGSTKGRLFEISNPTTATANGANFVQETIIPRVSHEGLAFDSNNALYFVDELNGGSIYKYVSADPFASSGADYFAAGQTFALKVGNGGQFEGNNGAAITGSASWEAITDADGSALVGISAVLGDGTIDGRVTADTVTATGYNRPEDLEIQTLSSGDQFLYFATTDSDDNGINSDGRGRVYSFNLTTLEVKLFADSNTIDAATGLAAGGAFSNPDNLAIDSEGNIYIVEDQPGGIEDVWFAMDSDRDGVAESISKWISLTTDGAESTGLYFDKFDSNKAYINVQHPFDGIDRTIELTATAPVPVPGAAWLFGSAILGGLGVTRRKRA</sequence>
<dbReference type="AlphaFoldDB" id="G0A5D1"/>
<dbReference type="Gene3D" id="2.120.10.30">
    <property type="entry name" value="TolB, C-terminal domain"/>
    <property type="match status" value="1"/>
</dbReference>
<dbReference type="SUPFAM" id="SSF63829">
    <property type="entry name" value="Calcium-dependent phosphotriesterase"/>
    <property type="match status" value="1"/>
</dbReference>
<feature type="signal peptide" evidence="2">
    <location>
        <begin position="1"/>
        <end position="24"/>
    </location>
</feature>
<feature type="transmembrane region" description="Helical" evidence="1">
    <location>
        <begin position="455"/>
        <end position="474"/>
    </location>
</feature>
<dbReference type="Pfam" id="PF05787">
    <property type="entry name" value="PhoX"/>
    <property type="match status" value="1"/>
</dbReference>
<evidence type="ECO:0000313" key="4">
    <source>
        <dbReference type="Proteomes" id="UP000008888"/>
    </source>
</evidence>
<organism evidence="3 4">
    <name type="scientific">Methylomonas methanica (strain DSM 25384 / MC09)</name>
    <dbReference type="NCBI Taxonomy" id="857087"/>
    <lineage>
        <taxon>Bacteria</taxon>
        <taxon>Pseudomonadati</taxon>
        <taxon>Pseudomonadota</taxon>
        <taxon>Gammaproteobacteria</taxon>
        <taxon>Methylococcales</taxon>
        <taxon>Methylococcaceae</taxon>
        <taxon>Methylomonas</taxon>
    </lineage>
</organism>
<evidence type="ECO:0000256" key="2">
    <source>
        <dbReference type="SAM" id="SignalP"/>
    </source>
</evidence>
<dbReference type="Proteomes" id="UP000008888">
    <property type="component" value="Chromosome"/>
</dbReference>
<dbReference type="PANTHER" id="PTHR35399">
    <property type="entry name" value="SLR8030 PROTEIN"/>
    <property type="match status" value="1"/>
</dbReference>
<feature type="chain" id="PRO_5003396388" evidence="2">
    <location>
        <begin position="25"/>
        <end position="480"/>
    </location>
</feature>